<feature type="chain" id="PRO_5047480732" evidence="2">
    <location>
        <begin position="19"/>
        <end position="400"/>
    </location>
</feature>
<evidence type="ECO:0000259" key="3">
    <source>
        <dbReference type="Pfam" id="PF03732"/>
    </source>
</evidence>
<keyword evidence="4" id="KW-0695">RNA-directed DNA polymerase</keyword>
<feature type="domain" description="Retrotransposon gag" evidence="3">
    <location>
        <begin position="217"/>
        <end position="315"/>
    </location>
</feature>
<accession>A0ABQ5AJB5</accession>
<sequence length="400" mass="45599">MLLIMNCHKLILLHRLYCLHLQCYYYHQCLISRHFFPPKKISPPKDADTPVESPIPISPSLLVGSSSPVRSTIPPPDYPFDKSIFAELDNSLWIIPKPLGSEPVPDKPNELDAYASQENINIYSPAITQAAILQLVADSVAAALEAQATTMASTDNPNRNTGLRETPIARKCTYKEFMSCQPFYFNGTEGAVGLIRWFEQTESVFSRSICTEYCKVKFATGTLTEDALSWWNSYAKPIGIEQADKIAWTELKRLLTNKYCPRTEVKKMEDEFYNLVVKGNDLKTYARRFQELAVLCPNMVPNTEKLMEAFIGGLPRSIEGNVTASKPQTLEEAITITQRLMDQVTKHDAEQGTNDHKRKFDDRRNNNNTNYPNNHDNNNYPNNRDNNNYPNDRNNNNYQN</sequence>
<evidence type="ECO:0000256" key="2">
    <source>
        <dbReference type="SAM" id="SignalP"/>
    </source>
</evidence>
<gene>
    <name evidence="4" type="ORF">Tco_0823914</name>
</gene>
<reference evidence="4" key="1">
    <citation type="journal article" date="2022" name="Int. J. Mol. Sci.">
        <title>Draft Genome of Tanacetum Coccineum: Genomic Comparison of Closely Related Tanacetum-Family Plants.</title>
        <authorList>
            <person name="Yamashiro T."/>
            <person name="Shiraishi A."/>
            <person name="Nakayama K."/>
            <person name="Satake H."/>
        </authorList>
    </citation>
    <scope>NUCLEOTIDE SEQUENCE</scope>
</reference>
<evidence type="ECO:0000313" key="5">
    <source>
        <dbReference type="Proteomes" id="UP001151760"/>
    </source>
</evidence>
<feature type="compositionally biased region" description="Basic and acidic residues" evidence="1">
    <location>
        <begin position="344"/>
        <end position="365"/>
    </location>
</feature>
<reference evidence="4" key="2">
    <citation type="submission" date="2022-01" db="EMBL/GenBank/DDBJ databases">
        <authorList>
            <person name="Yamashiro T."/>
            <person name="Shiraishi A."/>
            <person name="Satake H."/>
            <person name="Nakayama K."/>
        </authorList>
    </citation>
    <scope>NUCLEOTIDE SEQUENCE</scope>
</reference>
<evidence type="ECO:0000313" key="4">
    <source>
        <dbReference type="EMBL" id="GJT02745.1"/>
    </source>
</evidence>
<feature type="region of interest" description="Disordered" evidence="1">
    <location>
        <begin position="344"/>
        <end position="400"/>
    </location>
</feature>
<keyword evidence="5" id="KW-1185">Reference proteome</keyword>
<dbReference type="EMBL" id="BQNB010012373">
    <property type="protein sequence ID" value="GJT02745.1"/>
    <property type="molecule type" value="Genomic_DNA"/>
</dbReference>
<organism evidence="4 5">
    <name type="scientific">Tanacetum coccineum</name>
    <dbReference type="NCBI Taxonomy" id="301880"/>
    <lineage>
        <taxon>Eukaryota</taxon>
        <taxon>Viridiplantae</taxon>
        <taxon>Streptophyta</taxon>
        <taxon>Embryophyta</taxon>
        <taxon>Tracheophyta</taxon>
        <taxon>Spermatophyta</taxon>
        <taxon>Magnoliopsida</taxon>
        <taxon>eudicotyledons</taxon>
        <taxon>Gunneridae</taxon>
        <taxon>Pentapetalae</taxon>
        <taxon>asterids</taxon>
        <taxon>campanulids</taxon>
        <taxon>Asterales</taxon>
        <taxon>Asteraceae</taxon>
        <taxon>Asteroideae</taxon>
        <taxon>Anthemideae</taxon>
        <taxon>Anthemidinae</taxon>
        <taxon>Tanacetum</taxon>
    </lineage>
</organism>
<dbReference type="Proteomes" id="UP001151760">
    <property type="component" value="Unassembled WGS sequence"/>
</dbReference>
<dbReference type="GO" id="GO:0003964">
    <property type="term" value="F:RNA-directed DNA polymerase activity"/>
    <property type="evidence" value="ECO:0007669"/>
    <property type="project" value="UniProtKB-KW"/>
</dbReference>
<proteinExistence type="predicted"/>
<name>A0ABQ5AJB5_9ASTR</name>
<feature type="signal peptide" evidence="2">
    <location>
        <begin position="1"/>
        <end position="18"/>
    </location>
</feature>
<keyword evidence="4" id="KW-0808">Transferase</keyword>
<feature type="compositionally biased region" description="Low complexity" evidence="1">
    <location>
        <begin position="366"/>
        <end position="400"/>
    </location>
</feature>
<keyword evidence="4" id="KW-0548">Nucleotidyltransferase</keyword>
<comment type="caution">
    <text evidence="4">The sequence shown here is derived from an EMBL/GenBank/DDBJ whole genome shotgun (WGS) entry which is preliminary data.</text>
</comment>
<keyword evidence="2" id="KW-0732">Signal</keyword>
<dbReference type="InterPro" id="IPR005162">
    <property type="entry name" value="Retrotrans_gag_dom"/>
</dbReference>
<dbReference type="Pfam" id="PF03732">
    <property type="entry name" value="Retrotrans_gag"/>
    <property type="match status" value="1"/>
</dbReference>
<feature type="non-terminal residue" evidence="4">
    <location>
        <position position="400"/>
    </location>
</feature>
<evidence type="ECO:0000256" key="1">
    <source>
        <dbReference type="SAM" id="MobiDB-lite"/>
    </source>
</evidence>
<dbReference type="PANTHER" id="PTHR33223:SF6">
    <property type="entry name" value="CCHC-TYPE DOMAIN-CONTAINING PROTEIN"/>
    <property type="match status" value="1"/>
</dbReference>
<protein>
    <submittedName>
        <fullName evidence="4">Reverse transcriptase domain-containing protein</fullName>
    </submittedName>
</protein>
<dbReference type="PANTHER" id="PTHR33223">
    <property type="entry name" value="CCHC-TYPE DOMAIN-CONTAINING PROTEIN"/>
    <property type="match status" value="1"/>
</dbReference>